<name>A0ACC1BW46_9ROSI</name>
<organism evidence="1 2">
    <name type="scientific">Pistacia atlantica</name>
    <dbReference type="NCBI Taxonomy" id="434234"/>
    <lineage>
        <taxon>Eukaryota</taxon>
        <taxon>Viridiplantae</taxon>
        <taxon>Streptophyta</taxon>
        <taxon>Embryophyta</taxon>
        <taxon>Tracheophyta</taxon>
        <taxon>Spermatophyta</taxon>
        <taxon>Magnoliopsida</taxon>
        <taxon>eudicotyledons</taxon>
        <taxon>Gunneridae</taxon>
        <taxon>Pentapetalae</taxon>
        <taxon>rosids</taxon>
        <taxon>malvids</taxon>
        <taxon>Sapindales</taxon>
        <taxon>Anacardiaceae</taxon>
        <taxon>Pistacia</taxon>
    </lineage>
</organism>
<dbReference type="EMBL" id="CM047899">
    <property type="protein sequence ID" value="KAJ0103357.1"/>
    <property type="molecule type" value="Genomic_DNA"/>
</dbReference>
<keyword evidence="2" id="KW-1185">Reference proteome</keyword>
<accession>A0ACC1BW46</accession>
<evidence type="ECO:0000313" key="1">
    <source>
        <dbReference type="EMBL" id="KAJ0103357.1"/>
    </source>
</evidence>
<protein>
    <submittedName>
        <fullName evidence="1">Uncharacterized protein</fullName>
    </submittedName>
</protein>
<evidence type="ECO:0000313" key="2">
    <source>
        <dbReference type="Proteomes" id="UP001164250"/>
    </source>
</evidence>
<comment type="caution">
    <text evidence="1">The sequence shown here is derived from an EMBL/GenBank/DDBJ whole genome shotgun (WGS) entry which is preliminary data.</text>
</comment>
<gene>
    <name evidence="1" type="ORF">Patl1_05511</name>
</gene>
<dbReference type="Proteomes" id="UP001164250">
    <property type="component" value="Chromosome 3"/>
</dbReference>
<proteinExistence type="predicted"/>
<sequence length="182" mass="20854">MLSRAYVCKFINSTDHDNIARGQGRGQGKGRGRDILVLEPAMAEDQQLQQIEGQVESLSAGIGDHEDRVVSGMQVEWWFPSLRSDFPCYDGSEDPTLWICRTEQFFEFQGTALDDQDRLTAYHLEKDAQLWYQRCKTQQHSITWESMKAQFERLLARAGTLTDKQEDECFISGLKEGIRANV</sequence>
<reference evidence="2" key="1">
    <citation type="journal article" date="2023" name="G3 (Bethesda)">
        <title>Genome assembly and association tests identify interacting loci associated with vigor, precocity, and sex in interspecific pistachio rootstocks.</title>
        <authorList>
            <person name="Palmer W."/>
            <person name="Jacygrad E."/>
            <person name="Sagayaradj S."/>
            <person name="Cavanaugh K."/>
            <person name="Han R."/>
            <person name="Bertier L."/>
            <person name="Beede B."/>
            <person name="Kafkas S."/>
            <person name="Golino D."/>
            <person name="Preece J."/>
            <person name="Michelmore R."/>
        </authorList>
    </citation>
    <scope>NUCLEOTIDE SEQUENCE [LARGE SCALE GENOMIC DNA]</scope>
</reference>